<proteinExistence type="predicted"/>
<protein>
    <submittedName>
        <fullName evidence="2">Uncharacterized protein</fullName>
    </submittedName>
</protein>
<accession>A0A5J9TJ17</accession>
<feature type="non-terminal residue" evidence="2">
    <location>
        <position position="1"/>
    </location>
</feature>
<dbReference type="EMBL" id="RWGY01000039">
    <property type="protein sequence ID" value="TVU10661.1"/>
    <property type="molecule type" value="Genomic_DNA"/>
</dbReference>
<keyword evidence="1" id="KW-0472">Membrane</keyword>
<feature type="transmembrane region" description="Helical" evidence="1">
    <location>
        <begin position="91"/>
        <end position="114"/>
    </location>
</feature>
<sequence>MVLIAGPLVGGAIDVDERQGTPETVERALPVSLKTRLSSLRAVIFIRPLSHLAAIRHVERQECHYGRLLYCSSFTNVSHHHGICNPDILCWIIMVFSCYVLGVPCSCSYVLVVLCKD</sequence>
<keyword evidence="1" id="KW-0812">Transmembrane</keyword>
<dbReference type="Gramene" id="TVU10661">
    <property type="protein sequence ID" value="TVU10661"/>
    <property type="gene ID" value="EJB05_44205"/>
</dbReference>
<reference evidence="2 3" key="1">
    <citation type="journal article" date="2019" name="Sci. Rep.">
        <title>A high-quality genome of Eragrostis curvula grass provides insights into Poaceae evolution and supports new strategies to enhance forage quality.</title>
        <authorList>
            <person name="Carballo J."/>
            <person name="Santos B.A.C.M."/>
            <person name="Zappacosta D."/>
            <person name="Garbus I."/>
            <person name="Selva J.P."/>
            <person name="Gallo C.A."/>
            <person name="Diaz A."/>
            <person name="Albertini E."/>
            <person name="Caccamo M."/>
            <person name="Echenique V."/>
        </authorList>
    </citation>
    <scope>NUCLEOTIDE SEQUENCE [LARGE SCALE GENOMIC DNA]</scope>
    <source>
        <strain evidence="3">cv. Victoria</strain>
        <tissue evidence="2">Leaf</tissue>
    </source>
</reference>
<evidence type="ECO:0000313" key="3">
    <source>
        <dbReference type="Proteomes" id="UP000324897"/>
    </source>
</evidence>
<evidence type="ECO:0000256" key="1">
    <source>
        <dbReference type="SAM" id="Phobius"/>
    </source>
</evidence>
<dbReference type="Proteomes" id="UP000324897">
    <property type="component" value="Chromosome 3"/>
</dbReference>
<keyword evidence="1" id="KW-1133">Transmembrane helix</keyword>
<organism evidence="2 3">
    <name type="scientific">Eragrostis curvula</name>
    <name type="common">weeping love grass</name>
    <dbReference type="NCBI Taxonomy" id="38414"/>
    <lineage>
        <taxon>Eukaryota</taxon>
        <taxon>Viridiplantae</taxon>
        <taxon>Streptophyta</taxon>
        <taxon>Embryophyta</taxon>
        <taxon>Tracheophyta</taxon>
        <taxon>Spermatophyta</taxon>
        <taxon>Magnoliopsida</taxon>
        <taxon>Liliopsida</taxon>
        <taxon>Poales</taxon>
        <taxon>Poaceae</taxon>
        <taxon>PACMAD clade</taxon>
        <taxon>Chloridoideae</taxon>
        <taxon>Eragrostideae</taxon>
        <taxon>Eragrostidinae</taxon>
        <taxon>Eragrostis</taxon>
    </lineage>
</organism>
<dbReference type="AlphaFoldDB" id="A0A5J9TJ17"/>
<gene>
    <name evidence="2" type="ORF">EJB05_44205</name>
</gene>
<name>A0A5J9TJ17_9POAL</name>
<comment type="caution">
    <text evidence="2">The sequence shown here is derived from an EMBL/GenBank/DDBJ whole genome shotgun (WGS) entry which is preliminary data.</text>
</comment>
<evidence type="ECO:0000313" key="2">
    <source>
        <dbReference type="EMBL" id="TVU10661.1"/>
    </source>
</evidence>
<keyword evidence="3" id="KW-1185">Reference proteome</keyword>